<dbReference type="EMBL" id="CAJVPT010056197">
    <property type="protein sequence ID" value="CAG8756435.1"/>
    <property type="molecule type" value="Genomic_DNA"/>
</dbReference>
<sequence length="308" mass="34505">PECILPEPERVTIQTNEMNKVSQENKEEQESVRSNILEMSNTSPFFENPLSKNSLSSVDCKTINSSDPLDEKSKISEKSTGTNEAPIVNLKVNRSALKKATSSNSSKNSSSIKAVKRVTFNILDTGINLGEQKLSESNTSVFESQLAIEESDRREENNELSNSSEINSDGHSKTPYITSKRTVDDALGRDNDSLSARHLQKRCRVDNKDIQSFKAVSFSADGDRSLNLVTEDQESLCKRDEKPSKTNYLESQNSKYSSSKSETNPPRRLEKSKESNSLNISLSSMQKKFLTWNFDSDNIHSPKIFSDE</sequence>
<accession>A0ACA9QLY0</accession>
<organism evidence="1 2">
    <name type="scientific">Acaulospora colombiana</name>
    <dbReference type="NCBI Taxonomy" id="27376"/>
    <lineage>
        <taxon>Eukaryota</taxon>
        <taxon>Fungi</taxon>
        <taxon>Fungi incertae sedis</taxon>
        <taxon>Mucoromycota</taxon>
        <taxon>Glomeromycotina</taxon>
        <taxon>Glomeromycetes</taxon>
        <taxon>Diversisporales</taxon>
        <taxon>Acaulosporaceae</taxon>
        <taxon>Acaulospora</taxon>
    </lineage>
</organism>
<name>A0ACA9QLY0_9GLOM</name>
<evidence type="ECO:0000313" key="2">
    <source>
        <dbReference type="Proteomes" id="UP000789525"/>
    </source>
</evidence>
<reference evidence="1" key="1">
    <citation type="submission" date="2021-06" db="EMBL/GenBank/DDBJ databases">
        <authorList>
            <person name="Kallberg Y."/>
            <person name="Tangrot J."/>
            <person name="Rosling A."/>
        </authorList>
    </citation>
    <scope>NUCLEOTIDE SEQUENCE</scope>
    <source>
        <strain evidence="1">CL356</strain>
    </source>
</reference>
<evidence type="ECO:0000313" key="1">
    <source>
        <dbReference type="EMBL" id="CAG8756435.1"/>
    </source>
</evidence>
<proteinExistence type="predicted"/>
<comment type="caution">
    <text evidence="1">The sequence shown here is derived from an EMBL/GenBank/DDBJ whole genome shotgun (WGS) entry which is preliminary data.</text>
</comment>
<protein>
    <submittedName>
        <fullName evidence="1">16918_t:CDS:1</fullName>
    </submittedName>
</protein>
<feature type="non-terminal residue" evidence="1">
    <location>
        <position position="1"/>
    </location>
</feature>
<gene>
    <name evidence="1" type="ORF">ACOLOM_LOCUS12984</name>
</gene>
<feature type="non-terminal residue" evidence="1">
    <location>
        <position position="308"/>
    </location>
</feature>
<dbReference type="Proteomes" id="UP000789525">
    <property type="component" value="Unassembled WGS sequence"/>
</dbReference>
<keyword evidence="2" id="KW-1185">Reference proteome</keyword>